<dbReference type="Gene3D" id="1.10.390.10">
    <property type="entry name" value="Neutral Protease Domain 2"/>
    <property type="match status" value="1"/>
</dbReference>
<feature type="domain" description="Peptidase M4" evidence="9">
    <location>
        <begin position="269"/>
        <end position="349"/>
    </location>
</feature>
<dbReference type="EMBL" id="VIFM01000285">
    <property type="protein sequence ID" value="TQF10053.1"/>
    <property type="molecule type" value="Genomic_DNA"/>
</dbReference>
<dbReference type="PANTHER" id="PTHR33794">
    <property type="entry name" value="BACILLOLYSIN"/>
    <property type="match status" value="1"/>
</dbReference>
<keyword evidence="7" id="KW-0482">Metalloprotease</keyword>
<dbReference type="Proteomes" id="UP000315369">
    <property type="component" value="Unassembled WGS sequence"/>
</dbReference>
<protein>
    <submittedName>
        <fullName evidence="13">Peptidase</fullName>
    </submittedName>
</protein>
<evidence type="ECO:0000256" key="4">
    <source>
        <dbReference type="ARBA" id="ARBA00022729"/>
    </source>
</evidence>
<comment type="caution">
    <text evidence="13">The sequence shown here is derived from an EMBL/GenBank/DDBJ whole genome shotgun (WGS) entry which is preliminary data.</text>
</comment>
<evidence type="ECO:0000256" key="2">
    <source>
        <dbReference type="ARBA" id="ARBA00022670"/>
    </source>
</evidence>
<feature type="domain" description="Peptidase C-terminal archaeal/bacterial" evidence="11">
    <location>
        <begin position="551"/>
        <end position="614"/>
    </location>
</feature>
<evidence type="ECO:0000256" key="3">
    <source>
        <dbReference type="ARBA" id="ARBA00022723"/>
    </source>
</evidence>
<feature type="domain" description="Peptidase M4 C-terminal" evidence="10">
    <location>
        <begin position="352"/>
        <end position="518"/>
    </location>
</feature>
<dbReference type="Pfam" id="PF04151">
    <property type="entry name" value="PPC"/>
    <property type="match status" value="2"/>
</dbReference>
<accession>A0A540WLZ8</accession>
<keyword evidence="5" id="KW-0378">Hydrolase</keyword>
<dbReference type="PROSITE" id="PS51257">
    <property type="entry name" value="PROKAR_LIPOPROTEIN"/>
    <property type="match status" value="1"/>
</dbReference>
<dbReference type="InterPro" id="IPR001570">
    <property type="entry name" value="Peptidase_M4_C_domain"/>
</dbReference>
<evidence type="ECO:0000256" key="6">
    <source>
        <dbReference type="ARBA" id="ARBA00022833"/>
    </source>
</evidence>
<evidence type="ECO:0000259" key="12">
    <source>
        <dbReference type="Pfam" id="PF07504"/>
    </source>
</evidence>
<dbReference type="AlphaFoldDB" id="A0A540WLZ8"/>
<dbReference type="Pfam" id="PF01447">
    <property type="entry name" value="Peptidase_M4"/>
    <property type="match status" value="1"/>
</dbReference>
<evidence type="ECO:0000259" key="11">
    <source>
        <dbReference type="Pfam" id="PF04151"/>
    </source>
</evidence>
<dbReference type="GO" id="GO:0006508">
    <property type="term" value="P:proteolysis"/>
    <property type="evidence" value="ECO:0007669"/>
    <property type="project" value="UniProtKB-KW"/>
</dbReference>
<dbReference type="CDD" id="cd09597">
    <property type="entry name" value="M4_TLP"/>
    <property type="match status" value="1"/>
</dbReference>
<feature type="active site" evidence="8">
    <location>
        <position position="342"/>
    </location>
</feature>
<evidence type="ECO:0000256" key="1">
    <source>
        <dbReference type="ARBA" id="ARBA00009388"/>
    </source>
</evidence>
<dbReference type="InterPro" id="IPR011096">
    <property type="entry name" value="FTP_domain"/>
</dbReference>
<dbReference type="Pfam" id="PF07504">
    <property type="entry name" value="FTP"/>
    <property type="match status" value="1"/>
</dbReference>
<proteinExistence type="inferred from homology"/>
<evidence type="ECO:0000313" key="14">
    <source>
        <dbReference type="Proteomes" id="UP000315369"/>
    </source>
</evidence>
<name>A0A540WLZ8_9BACT</name>
<feature type="domain" description="Peptidase C-terminal archaeal/bacterial" evidence="11">
    <location>
        <begin position="667"/>
        <end position="723"/>
    </location>
</feature>
<evidence type="ECO:0000256" key="7">
    <source>
        <dbReference type="ARBA" id="ARBA00023049"/>
    </source>
</evidence>
<dbReference type="InterPro" id="IPR027268">
    <property type="entry name" value="Peptidase_M4/M1_CTD_sf"/>
</dbReference>
<keyword evidence="14" id="KW-1185">Reference proteome</keyword>
<dbReference type="InterPro" id="IPR023612">
    <property type="entry name" value="Peptidase_M4"/>
</dbReference>
<reference evidence="13 14" key="1">
    <citation type="submission" date="2019-06" db="EMBL/GenBank/DDBJ databases">
        <authorList>
            <person name="Livingstone P."/>
            <person name="Whitworth D."/>
        </authorList>
    </citation>
    <scope>NUCLEOTIDE SEQUENCE [LARGE SCALE GENOMIC DNA]</scope>
    <source>
        <strain evidence="13 14">AM401</strain>
    </source>
</reference>
<evidence type="ECO:0000259" key="10">
    <source>
        <dbReference type="Pfam" id="PF02868"/>
    </source>
</evidence>
<evidence type="ECO:0000313" key="13">
    <source>
        <dbReference type="EMBL" id="TQF10053.1"/>
    </source>
</evidence>
<dbReference type="Gene3D" id="2.60.120.380">
    <property type="match status" value="2"/>
</dbReference>
<dbReference type="SUPFAM" id="SSF55486">
    <property type="entry name" value="Metalloproteases ('zincins'), catalytic domain"/>
    <property type="match status" value="1"/>
</dbReference>
<comment type="similarity">
    <text evidence="1">Belongs to the peptidase M4 family.</text>
</comment>
<evidence type="ECO:0000256" key="5">
    <source>
        <dbReference type="ARBA" id="ARBA00022801"/>
    </source>
</evidence>
<dbReference type="GO" id="GO:0004222">
    <property type="term" value="F:metalloendopeptidase activity"/>
    <property type="evidence" value="ECO:0007669"/>
    <property type="project" value="InterPro"/>
</dbReference>
<dbReference type="GO" id="GO:0046872">
    <property type="term" value="F:metal ion binding"/>
    <property type="evidence" value="ECO:0007669"/>
    <property type="project" value="UniProtKB-KW"/>
</dbReference>
<dbReference type="Gene3D" id="3.10.170.10">
    <property type="match status" value="1"/>
</dbReference>
<keyword evidence="3" id="KW-0479">Metal-binding</keyword>
<feature type="domain" description="FTP" evidence="12">
    <location>
        <begin position="105"/>
        <end position="147"/>
    </location>
</feature>
<organism evidence="13 14">
    <name type="scientific">Myxococcus llanfairpwllgwyngyllgogerychwyrndrobwllllantysiliogogogochensis</name>
    <dbReference type="NCBI Taxonomy" id="2590453"/>
    <lineage>
        <taxon>Bacteria</taxon>
        <taxon>Pseudomonadati</taxon>
        <taxon>Myxococcota</taxon>
        <taxon>Myxococcia</taxon>
        <taxon>Myxococcales</taxon>
        <taxon>Cystobacterineae</taxon>
        <taxon>Myxococcaceae</taxon>
        <taxon>Myxococcus</taxon>
    </lineage>
</organism>
<dbReference type="InterPro" id="IPR050728">
    <property type="entry name" value="Zinc_Metalloprotease_M4"/>
</dbReference>
<sequence length="738" mass="79146">MLVKRGRGVVGATLLSLTLGACTEANTSKDAKDAVTEKASAALSSEHQVLAVDKDSTPTFVSGLFGAAPTSVAAVRGVQAETLAPVIARVAPLFKVKPDQLFLKRAYVGFDGDAHFRYGVRLNGVEIMGAELRLHARNGQVFAANGNARTDLRAPVGANVSAELAVETAQKDRASPPKAAIEGKPELVYWLDSGQYLLAYRMRMTGEQKDGTPVDDTVLVNARSGDLFERYTNIHSALVRRVYDGGNTTTLPGTVGRNEGDPPVADPIVNAAYDNLGAVYNCYNDLFGRDSYDRAGATLIATVHHRVNYVNAFWNGTQMVFGDGDGTTSLNLALSLDVTAHELTHAVTEFDSDLIYSGESGGLNEAMSDIFGAVCEWHAEARTINAGTYLVGEDVWTPDVEGDALRYMNNPTQDGDSLDDYGDYTSGVDVHYSSGIANLAFYLLAQGGTHPRFPTRPAVAGIGIEKAARIFYKANLDFFLPGTNFDAAKAGTEQAAAQLGYDAATIASVNAAWKAVQVGVIFEPPNPRQLVRNIPVVLSGARTTKEYGWGEVPEGATNLRFTQSGGTGDADLYVRVGNYPTTGSYDCRPYLSTNNEACIFANPTPGKYYFMVNGFTDYANASLVMTYQGGFFPLEPNVVVGGLSGATNDTHGFFVQIPEAPEGGYRNVTVRVEGGTGNADLYVRRGAIPTHSDYDCRSMKETNAERCDLKYVEGGKYYVLLYGAKGGYANASVVVTYR</sequence>
<keyword evidence="6" id="KW-0862">Zinc</keyword>
<dbReference type="InterPro" id="IPR007280">
    <property type="entry name" value="Peptidase_C_arc/bac"/>
</dbReference>
<keyword evidence="2" id="KW-0645">Protease</keyword>
<gene>
    <name evidence="13" type="ORF">FJV41_41420</name>
</gene>
<evidence type="ECO:0000259" key="9">
    <source>
        <dbReference type="Pfam" id="PF01447"/>
    </source>
</evidence>
<dbReference type="PRINTS" id="PR00730">
    <property type="entry name" value="THERMOLYSIN"/>
</dbReference>
<dbReference type="PANTHER" id="PTHR33794:SF1">
    <property type="entry name" value="BACILLOLYSIN"/>
    <property type="match status" value="1"/>
</dbReference>
<dbReference type="InterPro" id="IPR013856">
    <property type="entry name" value="Peptidase_M4_domain"/>
</dbReference>
<evidence type="ECO:0000256" key="8">
    <source>
        <dbReference type="PIRSR" id="PIRSR623612-1"/>
    </source>
</evidence>
<dbReference type="RefSeq" id="WP_141648143.1">
    <property type="nucleotide sequence ID" value="NZ_VIFM01000285.1"/>
</dbReference>
<feature type="active site" description="Proton donor" evidence="8">
    <location>
        <position position="431"/>
    </location>
</feature>
<keyword evidence="4" id="KW-0732">Signal</keyword>
<dbReference type="Pfam" id="PF02868">
    <property type="entry name" value="Peptidase_M4_C"/>
    <property type="match status" value="1"/>
</dbReference>
<dbReference type="OrthoDB" id="5479586at2"/>